<feature type="transmembrane region" description="Helical" evidence="1">
    <location>
        <begin position="40"/>
        <end position="60"/>
    </location>
</feature>
<feature type="transmembrane region" description="Helical" evidence="1">
    <location>
        <begin position="7"/>
        <end position="28"/>
    </location>
</feature>
<accession>W5WM03</accession>
<dbReference type="Gene3D" id="1.10.357.140">
    <property type="entry name" value="UbiA prenyltransferase"/>
    <property type="match status" value="1"/>
</dbReference>
<feature type="transmembrane region" description="Helical" evidence="1">
    <location>
        <begin position="116"/>
        <end position="135"/>
    </location>
</feature>
<gene>
    <name evidence="2" type="ORF">KALB_5813</name>
</gene>
<keyword evidence="1" id="KW-1133">Transmembrane helix</keyword>
<evidence type="ECO:0008006" key="4">
    <source>
        <dbReference type="Google" id="ProtNLM"/>
    </source>
</evidence>
<dbReference type="PATRIC" id="fig|1449976.3.peg.5836"/>
<feature type="transmembrane region" description="Helical" evidence="1">
    <location>
        <begin position="205"/>
        <end position="227"/>
    </location>
</feature>
<dbReference type="AlphaFoldDB" id="W5WM03"/>
<dbReference type="Proteomes" id="UP000019225">
    <property type="component" value="Chromosome"/>
</dbReference>
<reference evidence="2 3" key="1">
    <citation type="journal article" date="2014" name="BMC Genomics">
        <title>Complete genome sequence of producer of the glycopeptide antibiotic Aculeximycin Kutzneria albida DSM 43870T, a representative of minor genus of Pseudonocardiaceae.</title>
        <authorList>
            <person name="Rebets Y."/>
            <person name="Tokovenko B."/>
            <person name="Lushchyk I."/>
            <person name="Ruckert C."/>
            <person name="Zaburannyi N."/>
            <person name="Bechthold A."/>
            <person name="Kalinowski J."/>
            <person name="Luzhetskyy A."/>
        </authorList>
    </citation>
    <scope>NUCLEOTIDE SEQUENCE [LARGE SCALE GENOMIC DNA]</scope>
    <source>
        <strain evidence="2">DSM 43870</strain>
    </source>
</reference>
<feature type="transmembrane region" description="Helical" evidence="1">
    <location>
        <begin position="92"/>
        <end position="110"/>
    </location>
</feature>
<keyword evidence="1" id="KW-0812">Transmembrane</keyword>
<dbReference type="EMBL" id="CP007155">
    <property type="protein sequence ID" value="AHH99174.1"/>
    <property type="molecule type" value="Genomic_DNA"/>
</dbReference>
<keyword evidence="1" id="KW-0472">Membrane</keyword>
<feature type="transmembrane region" description="Helical" evidence="1">
    <location>
        <begin position="142"/>
        <end position="170"/>
    </location>
</feature>
<organism evidence="2 3">
    <name type="scientific">Kutzneria albida DSM 43870</name>
    <dbReference type="NCBI Taxonomy" id="1449976"/>
    <lineage>
        <taxon>Bacteria</taxon>
        <taxon>Bacillati</taxon>
        <taxon>Actinomycetota</taxon>
        <taxon>Actinomycetes</taxon>
        <taxon>Pseudonocardiales</taxon>
        <taxon>Pseudonocardiaceae</taxon>
        <taxon>Kutzneria</taxon>
    </lineage>
</organism>
<dbReference type="STRING" id="1449976.KALB_5813"/>
<dbReference type="HOGENOM" id="CLU_075294_0_0_11"/>
<feature type="transmembrane region" description="Helical" evidence="1">
    <location>
        <begin position="247"/>
        <end position="265"/>
    </location>
</feature>
<dbReference type="KEGG" id="kal:KALB_5813"/>
<dbReference type="InterPro" id="IPR044878">
    <property type="entry name" value="UbiA_sf"/>
</dbReference>
<protein>
    <recommendedName>
        <fullName evidence="4">UbiA prenyltransferase</fullName>
    </recommendedName>
</protein>
<evidence type="ECO:0000313" key="3">
    <source>
        <dbReference type="Proteomes" id="UP000019225"/>
    </source>
</evidence>
<evidence type="ECO:0000256" key="1">
    <source>
        <dbReference type="SAM" id="Phobius"/>
    </source>
</evidence>
<proteinExistence type="predicted"/>
<name>W5WM03_9PSEU</name>
<feature type="transmembrane region" description="Helical" evidence="1">
    <location>
        <begin position="176"/>
        <end position="193"/>
    </location>
</feature>
<sequence length="298" mass="31950">MSRLARFVVVMFPPGTHLTYGLLWTVSFEGMAVLLAGSGAWSPSLATLVRVVTVVLALLFMRMLDEQKDFDYDVLHNPDRPLVTGAITARELRAAMAVIAVVLLALNAVVSPLPAGAVLVVLAYGLFLWAAETVFPLVREDILLNLVAALPIQALLNTYLCLSLSGTGAIRLNGDLAWMLVLYACVFVHFELARKTRQGEQSERLYPQVLGVHGSGVWTLLLALVAIGLDLALVVPRLRDGGALLEALLPCLAAVFPLAGAWGYWGKRPGRLNWPKGTAVGFVVVLCTSLIAQAATVG</sequence>
<dbReference type="eggNOG" id="ENOG5031DMT">
    <property type="taxonomic scope" value="Bacteria"/>
</dbReference>
<keyword evidence="3" id="KW-1185">Reference proteome</keyword>
<evidence type="ECO:0000313" key="2">
    <source>
        <dbReference type="EMBL" id="AHH99174.1"/>
    </source>
</evidence>
<feature type="transmembrane region" description="Helical" evidence="1">
    <location>
        <begin position="277"/>
        <end position="295"/>
    </location>
</feature>